<proteinExistence type="predicted"/>
<dbReference type="InterPro" id="IPR043459">
    <property type="entry name" value="NFD6/NOXY2-like"/>
</dbReference>
<dbReference type="EMBL" id="JAEACU010000008">
    <property type="protein sequence ID" value="KAH7520268.1"/>
    <property type="molecule type" value="Genomic_DNA"/>
</dbReference>
<gene>
    <name evidence="1" type="ORF">FEM48_Zijuj08G0126000</name>
</gene>
<organism evidence="1 2">
    <name type="scientific">Ziziphus jujuba var. spinosa</name>
    <dbReference type="NCBI Taxonomy" id="714518"/>
    <lineage>
        <taxon>Eukaryota</taxon>
        <taxon>Viridiplantae</taxon>
        <taxon>Streptophyta</taxon>
        <taxon>Embryophyta</taxon>
        <taxon>Tracheophyta</taxon>
        <taxon>Spermatophyta</taxon>
        <taxon>Magnoliopsida</taxon>
        <taxon>eudicotyledons</taxon>
        <taxon>Gunneridae</taxon>
        <taxon>Pentapetalae</taxon>
        <taxon>rosids</taxon>
        <taxon>fabids</taxon>
        <taxon>Rosales</taxon>
        <taxon>Rhamnaceae</taxon>
        <taxon>Paliureae</taxon>
        <taxon>Ziziphus</taxon>
    </lineage>
</organism>
<evidence type="ECO:0008006" key="3">
    <source>
        <dbReference type="Google" id="ProtNLM"/>
    </source>
</evidence>
<comment type="caution">
    <text evidence="1">The sequence shown here is derived from an EMBL/GenBank/DDBJ whole genome shotgun (WGS) entry which is preliminary data.</text>
</comment>
<reference evidence="1" key="1">
    <citation type="journal article" date="2021" name="Front. Plant Sci.">
        <title>Chromosome-Scale Genome Assembly for Chinese Sour Jujube and Insights Into Its Genome Evolution and Domestication Signature.</title>
        <authorList>
            <person name="Shen L.-Y."/>
            <person name="Luo H."/>
            <person name="Wang X.-L."/>
            <person name="Wang X.-M."/>
            <person name="Qiu X.-J."/>
            <person name="Liu H."/>
            <person name="Zhou S.-S."/>
            <person name="Jia K.-H."/>
            <person name="Nie S."/>
            <person name="Bao Y.-T."/>
            <person name="Zhang R.-G."/>
            <person name="Yun Q.-Z."/>
            <person name="Chai Y.-H."/>
            <person name="Lu J.-Y."/>
            <person name="Li Y."/>
            <person name="Zhao S.-W."/>
            <person name="Mao J.-F."/>
            <person name="Jia S.-G."/>
            <person name="Mao Y.-M."/>
        </authorList>
    </citation>
    <scope>NUCLEOTIDE SEQUENCE</scope>
    <source>
        <strain evidence="1">AT0</strain>
        <tissue evidence="1">Leaf</tissue>
    </source>
</reference>
<sequence length="100" mass="10662">MAWRCGSLSRSLISTASRVSSSSIRASPSVSSIPRSTIRSFNLRSRRSLFSVPRNVGALGCTQSLLPLHSAVAAARLTAHISTETRAFCELSQGTSLRPS</sequence>
<protein>
    <recommendedName>
        <fullName evidence="3">Protein NUCLEAR FUSION DEFECTIVE 6, chloroplastic/mitochondrial-like</fullName>
    </recommendedName>
</protein>
<dbReference type="Proteomes" id="UP000813462">
    <property type="component" value="Unassembled WGS sequence"/>
</dbReference>
<evidence type="ECO:0000313" key="2">
    <source>
        <dbReference type="Proteomes" id="UP000813462"/>
    </source>
</evidence>
<dbReference type="PANTHER" id="PTHR33156">
    <property type="entry name" value="OS02G0230000 PROTEIN"/>
    <property type="match status" value="1"/>
</dbReference>
<evidence type="ECO:0000313" key="1">
    <source>
        <dbReference type="EMBL" id="KAH7520268.1"/>
    </source>
</evidence>
<dbReference type="AlphaFoldDB" id="A0A978UZ52"/>
<name>A0A978UZ52_ZIZJJ</name>
<accession>A0A978UZ52</accession>
<dbReference type="PANTHER" id="PTHR33156:SF82">
    <property type="match status" value="1"/>
</dbReference>